<dbReference type="PANTHER" id="PTHR32552">
    <property type="entry name" value="FERRICHROME IRON RECEPTOR-RELATED"/>
    <property type="match status" value="1"/>
</dbReference>
<keyword evidence="13 14" id="KW-0998">Cell outer membrane</keyword>
<dbReference type="InterPro" id="IPR037066">
    <property type="entry name" value="Plug_dom_sf"/>
</dbReference>
<dbReference type="GO" id="GO:0015891">
    <property type="term" value="P:siderophore transport"/>
    <property type="evidence" value="ECO:0007669"/>
    <property type="project" value="InterPro"/>
</dbReference>
<sequence length="694" mass="76984">MGIVMNRLKPLVLMMASISCFGATVLHAEENTKKADAPEPQDTKVLSTIVLVGSSEKAGGDLVKQPLSASVIGEQQIKDDAATKLDGALFYEAGVLAQPYGLDNKSQWFKIRGFDASQTVDGAPVAPNGFFVWEPEIYGLEKLEIVKGANSFNYGASQTGGNVNLVSKRPGLTPKGELNLGAGTSDKREVSADYTGLFTDDGSLRYRLVGLYRQADSQLDGANMKNYYLAPSFAWDISDKTHFTLLTSYLKKDGVPTSGFMPGYGSLIDTPYGKIDKHTNFGEPSLDHLKVNEYSAGYEFSHEFENGLIFMQNYRWARMDNDLLSTFAWSSDNDRSAYRGYSFTDGVSKTNSIDNRLIKNFIFGDFQNKVMLGVDYYKNETDGVNNGFGYAPPMDLFNPVHNPNFAVTALPYHIETEQLGFYLSNQFSYAELVDLNLGIRQDKAKGSAVQSGTTAPDYDVDKTTYTAGLMYHAPYGLSPYLSYSTSFRPVAGIDGYNNAYKPYEGKQYEVGVKYVPEWMKGDITLAYFDLTEKNALIADSSNIQVQAGKRTNKGIELQANLELTDNLAAQFAYTHNNSDQEVSATQTIRTPAIPNDQVSGKLNYKFINDYFFNGLRLGAGVRYVGSSNDEKTYPGYKVDSYTLVDLMASYPLNQQLDVQVNATNLANKKYVSACDFYCYYGAERSVDMRVTYKW</sequence>
<keyword evidence="10 15" id="KW-0798">TonB box</keyword>
<dbReference type="InterPro" id="IPR036942">
    <property type="entry name" value="Beta-barrel_TonB_sf"/>
</dbReference>
<evidence type="ECO:0000256" key="16">
    <source>
        <dbReference type="SAM" id="SignalP"/>
    </source>
</evidence>
<keyword evidence="4 14" id="KW-1134">Transmembrane beta strand</keyword>
<protein>
    <submittedName>
        <fullName evidence="19">TonB-dependent siderophore receptor</fullName>
    </submittedName>
</protein>
<evidence type="ECO:0000256" key="5">
    <source>
        <dbReference type="ARBA" id="ARBA00022496"/>
    </source>
</evidence>
<dbReference type="Gene3D" id="2.40.170.20">
    <property type="entry name" value="TonB-dependent receptor, beta-barrel domain"/>
    <property type="match status" value="1"/>
</dbReference>
<dbReference type="InterPro" id="IPR000531">
    <property type="entry name" value="Beta-barrel_TonB"/>
</dbReference>
<evidence type="ECO:0000256" key="9">
    <source>
        <dbReference type="ARBA" id="ARBA00023065"/>
    </source>
</evidence>
<feature type="signal peptide" evidence="16">
    <location>
        <begin position="1"/>
        <end position="28"/>
    </location>
</feature>
<evidence type="ECO:0000256" key="12">
    <source>
        <dbReference type="ARBA" id="ARBA00023170"/>
    </source>
</evidence>
<dbReference type="InterPro" id="IPR012910">
    <property type="entry name" value="Plug_dom"/>
</dbReference>
<keyword evidence="3 14" id="KW-0813">Transport</keyword>
<keyword evidence="5" id="KW-0410">Iron transport</keyword>
<evidence type="ECO:0000256" key="2">
    <source>
        <dbReference type="ARBA" id="ARBA00009810"/>
    </source>
</evidence>
<dbReference type="Gene3D" id="2.170.130.10">
    <property type="entry name" value="TonB-dependent receptor, plug domain"/>
    <property type="match status" value="1"/>
</dbReference>
<comment type="subcellular location">
    <subcellularLocation>
        <location evidence="1 14">Cell outer membrane</location>
        <topology evidence="1 14">Multi-pass membrane protein</topology>
    </subcellularLocation>
</comment>
<keyword evidence="8" id="KW-0408">Iron</keyword>
<dbReference type="Proteomes" id="UP000269001">
    <property type="component" value="Unassembled WGS sequence"/>
</dbReference>
<name>A0A3A8EQH0_9GAMM</name>
<dbReference type="GO" id="GO:0009279">
    <property type="term" value="C:cell outer membrane"/>
    <property type="evidence" value="ECO:0007669"/>
    <property type="project" value="UniProtKB-SubCell"/>
</dbReference>
<dbReference type="EMBL" id="RAXU01000002">
    <property type="protein sequence ID" value="RKG35726.1"/>
    <property type="molecule type" value="Genomic_DNA"/>
</dbReference>
<evidence type="ECO:0000256" key="15">
    <source>
        <dbReference type="RuleBase" id="RU003357"/>
    </source>
</evidence>
<keyword evidence="6 14" id="KW-0812">Transmembrane</keyword>
<feature type="chain" id="PRO_5017335052" evidence="16">
    <location>
        <begin position="29"/>
        <end position="694"/>
    </location>
</feature>
<evidence type="ECO:0000256" key="14">
    <source>
        <dbReference type="PROSITE-ProRule" id="PRU01360"/>
    </source>
</evidence>
<evidence type="ECO:0000256" key="7">
    <source>
        <dbReference type="ARBA" id="ARBA00022729"/>
    </source>
</evidence>
<evidence type="ECO:0000256" key="13">
    <source>
        <dbReference type="ARBA" id="ARBA00023237"/>
    </source>
</evidence>
<dbReference type="PANTHER" id="PTHR32552:SF68">
    <property type="entry name" value="FERRICHROME OUTER MEMBRANE TRANSPORTER_PHAGE RECEPTOR"/>
    <property type="match status" value="1"/>
</dbReference>
<evidence type="ECO:0000313" key="19">
    <source>
        <dbReference type="EMBL" id="RKG35726.1"/>
    </source>
</evidence>
<dbReference type="NCBIfam" id="TIGR01783">
    <property type="entry name" value="TonB-siderophor"/>
    <property type="match status" value="1"/>
</dbReference>
<organism evidence="19 20">
    <name type="scientific">Acinetobacter guerrae</name>
    <dbReference type="NCBI Taxonomy" id="1843371"/>
    <lineage>
        <taxon>Bacteria</taxon>
        <taxon>Pseudomonadati</taxon>
        <taxon>Pseudomonadota</taxon>
        <taxon>Gammaproteobacteria</taxon>
        <taxon>Moraxellales</taxon>
        <taxon>Moraxellaceae</taxon>
        <taxon>Acinetobacter</taxon>
    </lineage>
</organism>
<keyword evidence="7 16" id="KW-0732">Signal</keyword>
<evidence type="ECO:0000256" key="6">
    <source>
        <dbReference type="ARBA" id="ARBA00022692"/>
    </source>
</evidence>
<evidence type="ECO:0000256" key="11">
    <source>
        <dbReference type="ARBA" id="ARBA00023136"/>
    </source>
</evidence>
<evidence type="ECO:0000256" key="1">
    <source>
        <dbReference type="ARBA" id="ARBA00004571"/>
    </source>
</evidence>
<reference evidence="19 20" key="1">
    <citation type="submission" date="2018-09" db="EMBL/GenBank/DDBJ databases">
        <title>The draft genome of Acinetobacter spp. strains.</title>
        <authorList>
            <person name="Qin J."/>
            <person name="Feng Y."/>
            <person name="Zong Z."/>
        </authorList>
    </citation>
    <scope>NUCLEOTIDE SEQUENCE [LARGE SCALE GENOMIC DNA]</scope>
    <source>
        <strain evidence="19 20">WCHAc060096</strain>
    </source>
</reference>
<evidence type="ECO:0000256" key="10">
    <source>
        <dbReference type="ARBA" id="ARBA00023077"/>
    </source>
</evidence>
<dbReference type="CDD" id="cd01347">
    <property type="entry name" value="ligand_gated_channel"/>
    <property type="match status" value="1"/>
</dbReference>
<accession>A0A3A8EQH0</accession>
<dbReference type="PROSITE" id="PS52016">
    <property type="entry name" value="TONB_DEPENDENT_REC_3"/>
    <property type="match status" value="1"/>
</dbReference>
<dbReference type="GO" id="GO:0038023">
    <property type="term" value="F:signaling receptor activity"/>
    <property type="evidence" value="ECO:0007669"/>
    <property type="project" value="InterPro"/>
</dbReference>
<evidence type="ECO:0000256" key="8">
    <source>
        <dbReference type="ARBA" id="ARBA00023004"/>
    </source>
</evidence>
<keyword evidence="20" id="KW-1185">Reference proteome</keyword>
<dbReference type="InterPro" id="IPR039426">
    <property type="entry name" value="TonB-dep_rcpt-like"/>
</dbReference>
<gene>
    <name evidence="19" type="ORF">D7V21_02310</name>
</gene>
<dbReference type="PROSITE" id="PS51257">
    <property type="entry name" value="PROKAR_LIPOPROTEIN"/>
    <property type="match status" value="1"/>
</dbReference>
<dbReference type="Pfam" id="PF00593">
    <property type="entry name" value="TonB_dep_Rec_b-barrel"/>
    <property type="match status" value="1"/>
</dbReference>
<feature type="domain" description="TonB-dependent receptor plug" evidence="18">
    <location>
        <begin position="63"/>
        <end position="161"/>
    </location>
</feature>
<keyword evidence="9" id="KW-0406">Ion transport</keyword>
<evidence type="ECO:0000256" key="4">
    <source>
        <dbReference type="ARBA" id="ARBA00022452"/>
    </source>
</evidence>
<evidence type="ECO:0000256" key="3">
    <source>
        <dbReference type="ARBA" id="ARBA00022448"/>
    </source>
</evidence>
<dbReference type="AlphaFoldDB" id="A0A3A8EQH0"/>
<dbReference type="InterPro" id="IPR010105">
    <property type="entry name" value="TonB_sidphr_rcpt"/>
</dbReference>
<evidence type="ECO:0000259" key="17">
    <source>
        <dbReference type="Pfam" id="PF00593"/>
    </source>
</evidence>
<proteinExistence type="inferred from homology"/>
<keyword evidence="11 14" id="KW-0472">Membrane</keyword>
<keyword evidence="12 19" id="KW-0675">Receptor</keyword>
<evidence type="ECO:0000259" key="18">
    <source>
        <dbReference type="Pfam" id="PF07715"/>
    </source>
</evidence>
<feature type="domain" description="TonB-dependent receptor-like beta-barrel" evidence="17">
    <location>
        <begin position="235"/>
        <end position="665"/>
    </location>
</feature>
<dbReference type="Pfam" id="PF07715">
    <property type="entry name" value="Plug"/>
    <property type="match status" value="1"/>
</dbReference>
<comment type="caution">
    <text evidence="19">The sequence shown here is derived from an EMBL/GenBank/DDBJ whole genome shotgun (WGS) entry which is preliminary data.</text>
</comment>
<evidence type="ECO:0000313" key="20">
    <source>
        <dbReference type="Proteomes" id="UP000269001"/>
    </source>
</evidence>
<comment type="similarity">
    <text evidence="2 14 15">Belongs to the TonB-dependent receptor family.</text>
</comment>
<dbReference type="GO" id="GO:0015344">
    <property type="term" value="F:siderophore uptake transmembrane transporter activity"/>
    <property type="evidence" value="ECO:0007669"/>
    <property type="project" value="TreeGrafter"/>
</dbReference>
<dbReference type="SUPFAM" id="SSF56935">
    <property type="entry name" value="Porins"/>
    <property type="match status" value="1"/>
</dbReference>